<feature type="non-terminal residue" evidence="1">
    <location>
        <position position="1"/>
    </location>
</feature>
<accession>X1HY89</accession>
<proteinExistence type="predicted"/>
<protein>
    <submittedName>
        <fullName evidence="1">Uncharacterized protein</fullName>
    </submittedName>
</protein>
<dbReference type="AlphaFoldDB" id="X1HY89"/>
<comment type="caution">
    <text evidence="1">The sequence shown here is derived from an EMBL/GenBank/DDBJ whole genome shotgun (WGS) entry which is preliminary data.</text>
</comment>
<dbReference type="EMBL" id="BARU01034143">
    <property type="protein sequence ID" value="GAH62015.1"/>
    <property type="molecule type" value="Genomic_DNA"/>
</dbReference>
<name>X1HY89_9ZZZZ</name>
<gene>
    <name evidence="1" type="ORF">S03H2_53630</name>
</gene>
<organism evidence="1">
    <name type="scientific">marine sediment metagenome</name>
    <dbReference type="NCBI Taxonomy" id="412755"/>
    <lineage>
        <taxon>unclassified sequences</taxon>
        <taxon>metagenomes</taxon>
        <taxon>ecological metagenomes</taxon>
    </lineage>
</organism>
<reference evidence="1" key="1">
    <citation type="journal article" date="2014" name="Front. Microbiol.">
        <title>High frequency of phylogenetically diverse reductive dehalogenase-homologous genes in deep subseafloor sedimentary metagenomes.</title>
        <authorList>
            <person name="Kawai M."/>
            <person name="Futagami T."/>
            <person name="Toyoda A."/>
            <person name="Takaki Y."/>
            <person name="Nishi S."/>
            <person name="Hori S."/>
            <person name="Arai W."/>
            <person name="Tsubouchi T."/>
            <person name="Morono Y."/>
            <person name="Uchiyama I."/>
            <person name="Ito T."/>
            <person name="Fujiyama A."/>
            <person name="Inagaki F."/>
            <person name="Takami H."/>
        </authorList>
    </citation>
    <scope>NUCLEOTIDE SEQUENCE</scope>
    <source>
        <strain evidence="1">Expedition CK06-06</strain>
    </source>
</reference>
<evidence type="ECO:0000313" key="1">
    <source>
        <dbReference type="EMBL" id="GAH62015.1"/>
    </source>
</evidence>
<sequence length="94" mass="10332">NRNINELNQGIDSTNKRIDGVYAIVSKSDKGIVEMKTGIEAGFPSIENILNDIETGIISLQPIPTPIPDEPDKLIPIPTPIPDEPLLIRVTAFW</sequence>